<sequence>MTEQMCNGQPFLGWNQTGIYEPNFRHICLQEPEKAINLAVFRLKIQTPEIESLRNYDLLILFDQDLADNGNVAMMPRAVLKIYQ</sequence>
<keyword evidence="2" id="KW-1185">Reference proteome</keyword>
<dbReference type="Proteomes" id="UP000007266">
    <property type="component" value="Linkage group 5"/>
</dbReference>
<organism evidence="1 2">
    <name type="scientific">Tribolium castaneum</name>
    <name type="common">Red flour beetle</name>
    <dbReference type="NCBI Taxonomy" id="7070"/>
    <lineage>
        <taxon>Eukaryota</taxon>
        <taxon>Metazoa</taxon>
        <taxon>Ecdysozoa</taxon>
        <taxon>Arthropoda</taxon>
        <taxon>Hexapoda</taxon>
        <taxon>Insecta</taxon>
        <taxon>Pterygota</taxon>
        <taxon>Neoptera</taxon>
        <taxon>Endopterygota</taxon>
        <taxon>Coleoptera</taxon>
        <taxon>Polyphaga</taxon>
        <taxon>Cucujiformia</taxon>
        <taxon>Tenebrionidae</taxon>
        <taxon>Tenebrionidae incertae sedis</taxon>
        <taxon>Tribolium</taxon>
    </lineage>
</organism>
<reference evidence="1 2" key="2">
    <citation type="journal article" date="2010" name="Nucleic Acids Res.">
        <title>BeetleBase in 2010: revisions to provide comprehensive genomic information for Tribolium castaneum.</title>
        <authorList>
            <person name="Kim H.S."/>
            <person name="Murphy T."/>
            <person name="Xia J."/>
            <person name="Caragea D."/>
            <person name="Park Y."/>
            <person name="Beeman R.W."/>
            <person name="Lorenzen M.D."/>
            <person name="Butcher S."/>
            <person name="Manak J.R."/>
            <person name="Brown S.J."/>
        </authorList>
    </citation>
    <scope>GENOME REANNOTATION</scope>
    <source>
        <strain evidence="1 2">Georgia GA2</strain>
    </source>
</reference>
<name>D6WL37_TRICA</name>
<protein>
    <submittedName>
        <fullName evidence="1">Uncharacterized protein</fullName>
    </submittedName>
</protein>
<evidence type="ECO:0000313" key="1">
    <source>
        <dbReference type="EMBL" id="EFA03516.1"/>
    </source>
</evidence>
<gene>
    <name evidence="1" type="primary">GLEAN_13518</name>
    <name evidence="1" type="ORF">TcasGA2_TC013518</name>
</gene>
<proteinExistence type="predicted"/>
<evidence type="ECO:0000313" key="2">
    <source>
        <dbReference type="Proteomes" id="UP000007266"/>
    </source>
</evidence>
<dbReference type="HOGENOM" id="CLU_2530398_0_0_1"/>
<dbReference type="EMBL" id="KQ971343">
    <property type="protein sequence ID" value="EFA03516.1"/>
    <property type="molecule type" value="Genomic_DNA"/>
</dbReference>
<dbReference type="AlphaFoldDB" id="D6WL37"/>
<reference evidence="1 2" key="1">
    <citation type="journal article" date="2008" name="Nature">
        <title>The genome of the model beetle and pest Tribolium castaneum.</title>
        <authorList>
            <consortium name="Tribolium Genome Sequencing Consortium"/>
            <person name="Richards S."/>
            <person name="Gibbs R.A."/>
            <person name="Weinstock G.M."/>
            <person name="Brown S.J."/>
            <person name="Denell R."/>
            <person name="Beeman R.W."/>
            <person name="Gibbs R."/>
            <person name="Beeman R.W."/>
            <person name="Brown S.J."/>
            <person name="Bucher G."/>
            <person name="Friedrich M."/>
            <person name="Grimmelikhuijzen C.J."/>
            <person name="Klingler M."/>
            <person name="Lorenzen M."/>
            <person name="Richards S."/>
            <person name="Roth S."/>
            <person name="Schroder R."/>
            <person name="Tautz D."/>
            <person name="Zdobnov E.M."/>
            <person name="Muzny D."/>
            <person name="Gibbs R.A."/>
            <person name="Weinstock G.M."/>
            <person name="Attaway T."/>
            <person name="Bell S."/>
            <person name="Buhay C.J."/>
            <person name="Chandrabose M.N."/>
            <person name="Chavez D."/>
            <person name="Clerk-Blankenburg K.P."/>
            <person name="Cree A."/>
            <person name="Dao M."/>
            <person name="Davis C."/>
            <person name="Chacko J."/>
            <person name="Dinh H."/>
            <person name="Dugan-Rocha S."/>
            <person name="Fowler G."/>
            <person name="Garner T.T."/>
            <person name="Garnes J."/>
            <person name="Gnirke A."/>
            <person name="Hawes A."/>
            <person name="Hernandez J."/>
            <person name="Hines S."/>
            <person name="Holder M."/>
            <person name="Hume J."/>
            <person name="Jhangiani S.N."/>
            <person name="Joshi V."/>
            <person name="Khan Z.M."/>
            <person name="Jackson L."/>
            <person name="Kovar C."/>
            <person name="Kowis A."/>
            <person name="Lee S."/>
            <person name="Lewis L.R."/>
            <person name="Margolis J."/>
            <person name="Morgan M."/>
            <person name="Nazareth L.V."/>
            <person name="Nguyen N."/>
            <person name="Okwuonu G."/>
            <person name="Parker D."/>
            <person name="Richards S."/>
            <person name="Ruiz S.J."/>
            <person name="Santibanez J."/>
            <person name="Savard J."/>
            <person name="Scherer S.E."/>
            <person name="Schneider B."/>
            <person name="Sodergren E."/>
            <person name="Tautz D."/>
            <person name="Vattahil S."/>
            <person name="Villasana D."/>
            <person name="White C.S."/>
            <person name="Wright R."/>
            <person name="Park Y."/>
            <person name="Beeman R.W."/>
            <person name="Lord J."/>
            <person name="Oppert B."/>
            <person name="Lorenzen M."/>
            <person name="Brown S."/>
            <person name="Wang L."/>
            <person name="Savard J."/>
            <person name="Tautz D."/>
            <person name="Richards S."/>
            <person name="Weinstock G."/>
            <person name="Gibbs R.A."/>
            <person name="Liu Y."/>
            <person name="Worley K."/>
            <person name="Weinstock G."/>
            <person name="Elsik C.G."/>
            <person name="Reese J.T."/>
            <person name="Elhaik E."/>
            <person name="Landan G."/>
            <person name="Graur D."/>
            <person name="Arensburger P."/>
            <person name="Atkinson P."/>
            <person name="Beeman R.W."/>
            <person name="Beidler J."/>
            <person name="Brown S.J."/>
            <person name="Demuth J.P."/>
            <person name="Drury D.W."/>
            <person name="Du Y.Z."/>
            <person name="Fujiwara H."/>
            <person name="Lorenzen M."/>
            <person name="Maselli V."/>
            <person name="Osanai M."/>
            <person name="Park Y."/>
            <person name="Robertson H.M."/>
            <person name="Tu Z."/>
            <person name="Wang J.J."/>
            <person name="Wang S."/>
            <person name="Richards S."/>
            <person name="Song H."/>
            <person name="Zhang L."/>
            <person name="Sodergren E."/>
            <person name="Werner D."/>
            <person name="Stanke M."/>
            <person name="Morgenstern B."/>
            <person name="Solovyev V."/>
            <person name="Kosarev P."/>
            <person name="Brown G."/>
            <person name="Chen H.C."/>
            <person name="Ermolaeva O."/>
            <person name="Hlavina W."/>
            <person name="Kapustin Y."/>
            <person name="Kiryutin B."/>
            <person name="Kitts P."/>
            <person name="Maglott D."/>
            <person name="Pruitt K."/>
            <person name="Sapojnikov V."/>
            <person name="Souvorov A."/>
            <person name="Mackey A.J."/>
            <person name="Waterhouse R.M."/>
            <person name="Wyder S."/>
            <person name="Zdobnov E.M."/>
            <person name="Zdobnov E.M."/>
            <person name="Wyder S."/>
            <person name="Kriventseva E.V."/>
            <person name="Kadowaki T."/>
            <person name="Bork P."/>
            <person name="Aranda M."/>
            <person name="Bao R."/>
            <person name="Beermann A."/>
            <person name="Berns N."/>
            <person name="Bolognesi R."/>
            <person name="Bonneton F."/>
            <person name="Bopp D."/>
            <person name="Brown S.J."/>
            <person name="Bucher G."/>
            <person name="Butts T."/>
            <person name="Chaumot A."/>
            <person name="Denell R.E."/>
            <person name="Ferrier D.E."/>
            <person name="Friedrich M."/>
            <person name="Gordon C.M."/>
            <person name="Jindra M."/>
            <person name="Klingler M."/>
            <person name="Lan Q."/>
            <person name="Lattorff H.M."/>
            <person name="Laudet V."/>
            <person name="von Levetsow C."/>
            <person name="Liu Z."/>
            <person name="Lutz R."/>
            <person name="Lynch J.A."/>
            <person name="da Fonseca R.N."/>
            <person name="Posnien N."/>
            <person name="Reuter R."/>
            <person name="Roth S."/>
            <person name="Savard J."/>
            <person name="Schinko J.B."/>
            <person name="Schmitt C."/>
            <person name="Schoppmeier M."/>
            <person name="Schroder R."/>
            <person name="Shippy T.D."/>
            <person name="Simonnet F."/>
            <person name="Marques-Souza H."/>
            <person name="Tautz D."/>
            <person name="Tomoyasu Y."/>
            <person name="Trauner J."/>
            <person name="Van der Zee M."/>
            <person name="Vervoort M."/>
            <person name="Wittkopp N."/>
            <person name="Wimmer E.A."/>
            <person name="Yang X."/>
            <person name="Jones A.K."/>
            <person name="Sattelle D.B."/>
            <person name="Ebert P.R."/>
            <person name="Nelson D."/>
            <person name="Scott J.G."/>
            <person name="Beeman R.W."/>
            <person name="Muthukrishnan S."/>
            <person name="Kramer K.J."/>
            <person name="Arakane Y."/>
            <person name="Beeman R.W."/>
            <person name="Zhu Q."/>
            <person name="Hogenkamp D."/>
            <person name="Dixit R."/>
            <person name="Oppert B."/>
            <person name="Jiang H."/>
            <person name="Zou Z."/>
            <person name="Marshall J."/>
            <person name="Elpidina E."/>
            <person name="Vinokurov K."/>
            <person name="Oppert C."/>
            <person name="Zou Z."/>
            <person name="Evans J."/>
            <person name="Lu Z."/>
            <person name="Zhao P."/>
            <person name="Sumathipala N."/>
            <person name="Altincicek B."/>
            <person name="Vilcinskas A."/>
            <person name="Williams M."/>
            <person name="Hultmark D."/>
            <person name="Hetru C."/>
            <person name="Jiang H."/>
            <person name="Grimmelikhuijzen C.J."/>
            <person name="Hauser F."/>
            <person name="Cazzamali G."/>
            <person name="Williamson M."/>
            <person name="Park Y."/>
            <person name="Li B."/>
            <person name="Tanaka Y."/>
            <person name="Predel R."/>
            <person name="Neupert S."/>
            <person name="Schachtner J."/>
            <person name="Verleyen P."/>
            <person name="Raible F."/>
            <person name="Bork P."/>
            <person name="Friedrich M."/>
            <person name="Walden K.K."/>
            <person name="Robertson H.M."/>
            <person name="Angeli S."/>
            <person name="Foret S."/>
            <person name="Bucher G."/>
            <person name="Schuetz S."/>
            <person name="Maleszka R."/>
            <person name="Wimmer E.A."/>
            <person name="Beeman R.W."/>
            <person name="Lorenzen M."/>
            <person name="Tomoyasu Y."/>
            <person name="Miller S.C."/>
            <person name="Grossmann D."/>
            <person name="Bucher G."/>
        </authorList>
    </citation>
    <scope>NUCLEOTIDE SEQUENCE [LARGE SCALE GENOMIC DNA]</scope>
    <source>
        <strain evidence="1 2">Georgia GA2</strain>
    </source>
</reference>
<dbReference type="InParanoid" id="D6WL37"/>
<accession>D6WL37</accession>